<keyword evidence="1" id="KW-0472">Membrane</keyword>
<organism evidence="2 3">
    <name type="scientific">Methanospirillum lacunae</name>
    <dbReference type="NCBI Taxonomy" id="668570"/>
    <lineage>
        <taxon>Archaea</taxon>
        <taxon>Methanobacteriati</taxon>
        <taxon>Methanobacteriota</taxon>
        <taxon>Stenosarchaea group</taxon>
        <taxon>Methanomicrobia</taxon>
        <taxon>Methanomicrobiales</taxon>
        <taxon>Methanospirillaceae</taxon>
        <taxon>Methanospirillum</taxon>
    </lineage>
</organism>
<proteinExistence type="predicted"/>
<keyword evidence="1" id="KW-0812">Transmembrane</keyword>
<reference evidence="2 3" key="1">
    <citation type="submission" date="2018-05" db="EMBL/GenBank/DDBJ databases">
        <title>Draft genome of Methanospirillum lacunae Ki8-1.</title>
        <authorList>
            <person name="Dueholm M.S."/>
            <person name="Nielsen P.H."/>
            <person name="Bakmann L.F."/>
            <person name="Otzen D.E."/>
        </authorList>
    </citation>
    <scope>NUCLEOTIDE SEQUENCE [LARGE SCALE GENOMIC DNA]</scope>
    <source>
        <strain evidence="2 3">Ki8-1</strain>
    </source>
</reference>
<evidence type="ECO:0000313" key="2">
    <source>
        <dbReference type="EMBL" id="PWR72669.1"/>
    </source>
</evidence>
<gene>
    <name evidence="2" type="ORF">DK846_06820</name>
</gene>
<protein>
    <submittedName>
        <fullName evidence="2">Uncharacterized protein</fullName>
    </submittedName>
</protein>
<feature type="transmembrane region" description="Helical" evidence="1">
    <location>
        <begin position="85"/>
        <end position="102"/>
    </location>
</feature>
<keyword evidence="1" id="KW-1133">Transmembrane helix</keyword>
<dbReference type="GeneID" id="97548647"/>
<dbReference type="AlphaFoldDB" id="A0A2V2MYX2"/>
<evidence type="ECO:0000256" key="1">
    <source>
        <dbReference type="SAM" id="Phobius"/>
    </source>
</evidence>
<sequence length="140" mass="15753">MHINPRSLMTAGFAGGFILLIISFVADFATQFVTPYSIFEVPGMRSISDPVMMLYFVYPFIFAFIAAIIWQIIRGSLPENQKSAAWQFAGILFILVIVPNIWVMYTSMLYPTGFYISNILTGVIGYPAIGYLNARFNRGK</sequence>
<dbReference type="EMBL" id="QGMY01000006">
    <property type="protein sequence ID" value="PWR72669.1"/>
    <property type="molecule type" value="Genomic_DNA"/>
</dbReference>
<name>A0A2V2MYX2_9EURY</name>
<feature type="transmembrane region" description="Helical" evidence="1">
    <location>
        <begin position="53"/>
        <end position="73"/>
    </location>
</feature>
<keyword evidence="3" id="KW-1185">Reference proteome</keyword>
<feature type="transmembrane region" description="Helical" evidence="1">
    <location>
        <begin position="114"/>
        <end position="134"/>
    </location>
</feature>
<dbReference type="RefSeq" id="WP_109968180.1">
    <property type="nucleotide sequence ID" value="NZ_CP176093.1"/>
</dbReference>
<dbReference type="Proteomes" id="UP000245657">
    <property type="component" value="Unassembled WGS sequence"/>
</dbReference>
<comment type="caution">
    <text evidence="2">The sequence shown here is derived from an EMBL/GenBank/DDBJ whole genome shotgun (WGS) entry which is preliminary data.</text>
</comment>
<evidence type="ECO:0000313" key="3">
    <source>
        <dbReference type="Proteomes" id="UP000245657"/>
    </source>
</evidence>
<accession>A0A2V2MYX2</accession>
<feature type="transmembrane region" description="Helical" evidence="1">
    <location>
        <begin position="12"/>
        <end position="33"/>
    </location>
</feature>